<keyword evidence="2" id="KW-1185">Reference proteome</keyword>
<gene>
    <name evidence="1" type="ORF">DPEC_G00101600</name>
</gene>
<reference evidence="1" key="1">
    <citation type="submission" date="2021-05" db="EMBL/GenBank/DDBJ databases">
        <authorList>
            <person name="Pan Q."/>
            <person name="Jouanno E."/>
            <person name="Zahm M."/>
            <person name="Klopp C."/>
            <person name="Cabau C."/>
            <person name="Louis A."/>
            <person name="Berthelot C."/>
            <person name="Parey E."/>
            <person name="Roest Crollius H."/>
            <person name="Montfort J."/>
            <person name="Robinson-Rechavi M."/>
            <person name="Bouchez O."/>
            <person name="Lampietro C."/>
            <person name="Lopez Roques C."/>
            <person name="Donnadieu C."/>
            <person name="Postlethwait J."/>
            <person name="Bobe J."/>
            <person name="Dillon D."/>
            <person name="Chandos A."/>
            <person name="von Hippel F."/>
            <person name="Guiguen Y."/>
        </authorList>
    </citation>
    <scope>NUCLEOTIDE SEQUENCE</scope>
    <source>
        <strain evidence="1">YG-Jan2019</strain>
    </source>
</reference>
<accession>A0ACC2GX02</accession>
<organism evidence="1 2">
    <name type="scientific">Dallia pectoralis</name>
    <name type="common">Alaska blackfish</name>
    <dbReference type="NCBI Taxonomy" id="75939"/>
    <lineage>
        <taxon>Eukaryota</taxon>
        <taxon>Metazoa</taxon>
        <taxon>Chordata</taxon>
        <taxon>Craniata</taxon>
        <taxon>Vertebrata</taxon>
        <taxon>Euteleostomi</taxon>
        <taxon>Actinopterygii</taxon>
        <taxon>Neopterygii</taxon>
        <taxon>Teleostei</taxon>
        <taxon>Protacanthopterygii</taxon>
        <taxon>Esociformes</taxon>
        <taxon>Umbridae</taxon>
        <taxon>Dallia</taxon>
    </lineage>
</organism>
<evidence type="ECO:0000313" key="1">
    <source>
        <dbReference type="EMBL" id="KAJ8008133.1"/>
    </source>
</evidence>
<evidence type="ECO:0000313" key="2">
    <source>
        <dbReference type="Proteomes" id="UP001157502"/>
    </source>
</evidence>
<dbReference type="EMBL" id="CM055735">
    <property type="protein sequence ID" value="KAJ8008133.1"/>
    <property type="molecule type" value="Genomic_DNA"/>
</dbReference>
<dbReference type="Proteomes" id="UP001157502">
    <property type="component" value="Chromosome 8"/>
</dbReference>
<protein>
    <submittedName>
        <fullName evidence="1">Uncharacterized protein</fullName>
    </submittedName>
</protein>
<sequence>MLIVVREEVKPFVAGLGNQHITACQALGDSSHFPQGSGGRGPFGVTHRPLEVTGEERGLSVFHQPERWRSFCILTLCWRWPTPAGVPSLSTATNLPYFTWDPPPDVLSVLSTVRGLFGVCVGGGPRHPCRVDTPEGS</sequence>
<proteinExistence type="predicted"/>
<comment type="caution">
    <text evidence="1">The sequence shown here is derived from an EMBL/GenBank/DDBJ whole genome shotgun (WGS) entry which is preliminary data.</text>
</comment>
<name>A0ACC2GX02_DALPE</name>